<sequence length="199" mass="21227">MRIEFLTPTSPGREAAEAHIRDVYDTTYAAQVKGFAPVLAAASNAEGKILCAAGIRTAPDGFFSDCYLNGDFCEVLKERTGRDIHASQIMEVTSLASVSPFPVLPLLDRMIDWGRQQGVVCGVFTATLPLRRLLTRTGLGYIPLCAAAADRVADPDNWGSYYDTDPWVCAFIETETDLALLTPGTAAPASLPGLQGGAA</sequence>
<accession>A0ABD4X981</accession>
<dbReference type="Proteomes" id="UP001218364">
    <property type="component" value="Unassembled WGS sequence"/>
</dbReference>
<reference evidence="1 2" key="1">
    <citation type="submission" date="2023-02" db="EMBL/GenBank/DDBJ databases">
        <title>Population genomics of bacteria associated with diatom.</title>
        <authorList>
            <person name="Xie J."/>
            <person name="Wang H."/>
        </authorList>
    </citation>
    <scope>NUCLEOTIDE SEQUENCE [LARGE SCALE GENOMIC DNA]</scope>
    <source>
        <strain evidence="1 2">PT47_8</strain>
    </source>
</reference>
<evidence type="ECO:0000313" key="1">
    <source>
        <dbReference type="EMBL" id="MDE4165884.1"/>
    </source>
</evidence>
<dbReference type="RefSeq" id="WP_274839583.1">
    <property type="nucleotide sequence ID" value="NZ_JARCJF010000003.1"/>
</dbReference>
<protein>
    <submittedName>
        <fullName evidence="1">Thermostable hemolysin</fullName>
    </submittedName>
</protein>
<dbReference type="AlphaFoldDB" id="A0ABD4X981"/>
<dbReference type="EMBL" id="JARCJK010000003">
    <property type="protein sequence ID" value="MDE4165884.1"/>
    <property type="molecule type" value="Genomic_DNA"/>
</dbReference>
<dbReference type="Pfam" id="PF12261">
    <property type="entry name" value="T_hemolysin"/>
    <property type="match status" value="1"/>
</dbReference>
<gene>
    <name evidence="1" type="ORF">PXK24_09280</name>
</gene>
<comment type="caution">
    <text evidence="1">The sequence shown here is derived from an EMBL/GenBank/DDBJ whole genome shotgun (WGS) entry which is preliminary data.</text>
</comment>
<evidence type="ECO:0000313" key="2">
    <source>
        <dbReference type="Proteomes" id="UP001218364"/>
    </source>
</evidence>
<organism evidence="1 2">
    <name type="scientific">Phaeobacter gallaeciensis</name>
    <dbReference type="NCBI Taxonomy" id="60890"/>
    <lineage>
        <taxon>Bacteria</taxon>
        <taxon>Pseudomonadati</taxon>
        <taxon>Pseudomonadota</taxon>
        <taxon>Alphaproteobacteria</taxon>
        <taxon>Rhodobacterales</taxon>
        <taxon>Roseobacteraceae</taxon>
        <taxon>Phaeobacter</taxon>
    </lineage>
</organism>
<name>A0ABD4X981_9RHOB</name>
<proteinExistence type="predicted"/>
<dbReference type="InterPro" id="IPR022050">
    <property type="entry name" value="T_hemolysin"/>
</dbReference>